<dbReference type="Proteomes" id="UP000779900">
    <property type="component" value="Unassembled WGS sequence"/>
</dbReference>
<gene>
    <name evidence="2" type="ORF">FJY68_01875</name>
</gene>
<dbReference type="EMBL" id="VGIR01000006">
    <property type="protein sequence ID" value="MBM3330584.1"/>
    <property type="molecule type" value="Genomic_DNA"/>
</dbReference>
<name>A0A938BSE6_UNCW3</name>
<accession>A0A938BSE6</accession>
<feature type="chain" id="PRO_5037805523" evidence="1">
    <location>
        <begin position="19"/>
        <end position="119"/>
    </location>
</feature>
<evidence type="ECO:0000256" key="1">
    <source>
        <dbReference type="SAM" id="SignalP"/>
    </source>
</evidence>
<dbReference type="AlphaFoldDB" id="A0A938BSE6"/>
<comment type="caution">
    <text evidence="2">The sequence shown here is derived from an EMBL/GenBank/DDBJ whole genome shotgun (WGS) entry which is preliminary data.</text>
</comment>
<evidence type="ECO:0000313" key="3">
    <source>
        <dbReference type="Proteomes" id="UP000779900"/>
    </source>
</evidence>
<reference evidence="2" key="1">
    <citation type="submission" date="2019-03" db="EMBL/GenBank/DDBJ databases">
        <title>Lake Tanganyika Metagenome-Assembled Genomes (MAGs).</title>
        <authorList>
            <person name="Tran P."/>
        </authorList>
    </citation>
    <scope>NUCLEOTIDE SEQUENCE</scope>
    <source>
        <strain evidence="2">K_DeepCast_150m_m2_040</strain>
    </source>
</reference>
<protein>
    <submittedName>
        <fullName evidence="2">Uncharacterized protein</fullName>
    </submittedName>
</protein>
<proteinExistence type="predicted"/>
<feature type="signal peptide" evidence="1">
    <location>
        <begin position="1"/>
        <end position="18"/>
    </location>
</feature>
<sequence length="119" mass="13439">MRKLLRLFLAFLALVAMGNMCPPKAPKIVPIRPEPGSTVHAGPVEIVVVVTDDYEVKSVLYHFPGADPVPAHCCPPDTYWLFWDASTVEQNQWDTIRVRAEDHDEMVTWADLSYFVVAK</sequence>
<evidence type="ECO:0000313" key="2">
    <source>
        <dbReference type="EMBL" id="MBM3330584.1"/>
    </source>
</evidence>
<organism evidence="2 3">
    <name type="scientific">candidate division WOR-3 bacterium</name>
    <dbReference type="NCBI Taxonomy" id="2052148"/>
    <lineage>
        <taxon>Bacteria</taxon>
        <taxon>Bacteria division WOR-3</taxon>
    </lineage>
</organism>
<keyword evidence="1" id="KW-0732">Signal</keyword>